<name>A0A3L8DV98_OOCBI</name>
<dbReference type="AlphaFoldDB" id="A0A3L8DV98"/>
<dbReference type="EMBL" id="QOIP01000003">
    <property type="protein sequence ID" value="RLU24410.1"/>
    <property type="molecule type" value="Genomic_DNA"/>
</dbReference>
<gene>
    <name evidence="1" type="ORF">DMN91_002499</name>
</gene>
<organism evidence="1">
    <name type="scientific">Ooceraea biroi</name>
    <name type="common">Clonal raider ant</name>
    <name type="synonym">Cerapachys biroi</name>
    <dbReference type="NCBI Taxonomy" id="2015173"/>
    <lineage>
        <taxon>Eukaryota</taxon>
        <taxon>Metazoa</taxon>
        <taxon>Ecdysozoa</taxon>
        <taxon>Arthropoda</taxon>
        <taxon>Hexapoda</taxon>
        <taxon>Insecta</taxon>
        <taxon>Pterygota</taxon>
        <taxon>Neoptera</taxon>
        <taxon>Endopterygota</taxon>
        <taxon>Hymenoptera</taxon>
        <taxon>Apocrita</taxon>
        <taxon>Aculeata</taxon>
        <taxon>Formicoidea</taxon>
        <taxon>Formicidae</taxon>
        <taxon>Dorylinae</taxon>
        <taxon>Ooceraea</taxon>
    </lineage>
</organism>
<dbReference type="Proteomes" id="UP000279307">
    <property type="component" value="Chromosome 3"/>
</dbReference>
<protein>
    <submittedName>
        <fullName evidence="1">Uncharacterized protein</fullName>
    </submittedName>
</protein>
<evidence type="ECO:0000313" key="1">
    <source>
        <dbReference type="EMBL" id="RLU24410.1"/>
    </source>
</evidence>
<proteinExistence type="predicted"/>
<accession>A0A3L8DV98</accession>
<reference evidence="1" key="2">
    <citation type="submission" date="2018-07" db="EMBL/GenBank/DDBJ databases">
        <authorList>
            <person name="Mckenzie S.K."/>
            <person name="Kronauer D.J.C."/>
        </authorList>
    </citation>
    <scope>NUCLEOTIDE SEQUENCE</scope>
    <source>
        <strain evidence="1">Clonal line C1</strain>
    </source>
</reference>
<comment type="caution">
    <text evidence="1">The sequence shown here is derived from an EMBL/GenBank/DDBJ whole genome shotgun (WGS) entry which is preliminary data.</text>
</comment>
<reference evidence="1" key="1">
    <citation type="journal article" date="2018" name="Genome Res.">
        <title>The genomic architecture and molecular evolution of ant odorant receptors.</title>
        <authorList>
            <person name="McKenzie S.K."/>
            <person name="Kronauer D.J.C."/>
        </authorList>
    </citation>
    <scope>NUCLEOTIDE SEQUENCE [LARGE SCALE GENOMIC DNA]</scope>
    <source>
        <strain evidence="1">Clonal line C1</strain>
    </source>
</reference>
<sequence>MLTRRSAQHDVAIQGCFRPTHSSGLRGTAESIYHSCNAVAFVFAKRTNFSAANLQAILRSNANVLDHAAAKRRVERMHPRTLLTPMADRPKKRVCRNALEEILPPTKITLAERPRQKPAEARVCRRAITQCLTEVRKEQLSESVSTHGAKTKRMKLPSHTHARALVAGFRLPCQHARCTPVVNPVAAIEHLNMNLIDQLKLIPNDRFLEDAFKRIRADHRYEVQQSESPANTKAIPKLDEQSRCKFVERFPVEEAA</sequence>